<dbReference type="Proteomes" id="UP000235116">
    <property type="component" value="Chromosome"/>
</dbReference>
<dbReference type="KEGG" id="kak:Kalk_13580"/>
<dbReference type="RefSeq" id="WP_101894765.1">
    <property type="nucleotide sequence ID" value="NZ_CP022684.1"/>
</dbReference>
<evidence type="ECO:0000313" key="1">
    <source>
        <dbReference type="EMBL" id="AUM13387.1"/>
    </source>
</evidence>
<keyword evidence="2" id="KW-1185">Reference proteome</keyword>
<proteinExistence type="predicted"/>
<sequence length="105" mass="11917">MNERWQKEKQAIKAVQVAFDVSAEAQRAIKQAALDSNLNPPDQIRKILGLPYNKKPVRPRLTVSLKSEDFEILAQKYGLDSNDQNAIRERVADELLKYASAHNKA</sequence>
<organism evidence="1 2">
    <name type="scientific">Ketobacter alkanivorans</name>
    <dbReference type="NCBI Taxonomy" id="1917421"/>
    <lineage>
        <taxon>Bacteria</taxon>
        <taxon>Pseudomonadati</taxon>
        <taxon>Pseudomonadota</taxon>
        <taxon>Gammaproteobacteria</taxon>
        <taxon>Pseudomonadales</taxon>
        <taxon>Ketobacteraceae</taxon>
        <taxon>Ketobacter</taxon>
    </lineage>
</organism>
<dbReference type="EMBL" id="CP022684">
    <property type="protein sequence ID" value="AUM13387.1"/>
    <property type="molecule type" value="Genomic_DNA"/>
</dbReference>
<accession>A0A2K9LMD3</accession>
<name>A0A2K9LMD3_9GAMM</name>
<evidence type="ECO:0000313" key="2">
    <source>
        <dbReference type="Proteomes" id="UP000235116"/>
    </source>
</evidence>
<reference evidence="2" key="1">
    <citation type="submission" date="2017-08" db="EMBL/GenBank/DDBJ databases">
        <title>Direct submision.</title>
        <authorList>
            <person name="Kim S.-J."/>
            <person name="Rhee S.-K."/>
        </authorList>
    </citation>
    <scope>NUCLEOTIDE SEQUENCE [LARGE SCALE GENOMIC DNA]</scope>
    <source>
        <strain evidence="2">GI5</strain>
    </source>
</reference>
<protein>
    <submittedName>
        <fullName evidence="1">Uncharacterized protein</fullName>
    </submittedName>
</protein>
<dbReference type="OrthoDB" id="5624951at2"/>
<dbReference type="AlphaFoldDB" id="A0A2K9LMD3"/>
<gene>
    <name evidence="1" type="ORF">Kalk_13580</name>
</gene>